<dbReference type="GO" id="GO:0016231">
    <property type="term" value="F:beta-N-acetylglucosaminidase activity"/>
    <property type="evidence" value="ECO:0007669"/>
    <property type="project" value="TreeGrafter"/>
</dbReference>
<dbReference type="EMBL" id="VSRR010001007">
    <property type="protein sequence ID" value="MPC21714.1"/>
    <property type="molecule type" value="Genomic_DNA"/>
</dbReference>
<evidence type="ECO:0000259" key="4">
    <source>
        <dbReference type="PROSITE" id="PS52009"/>
    </source>
</evidence>
<sequence>MGCNAFAILFDDIDPEMSGADKEVFQSFAHAQVSVTNEVFAHLSQPRFMFCPTQYCSTRAVPSVHTSEYLNTIGQKLAPEIDIMWTGPKVISKVLTVEHIREVTEVMRRPPVIWDNLHANDYDQARLFLGPYCGRSPDLIPLLRGVVTNPNCEYGPNFIAIHTLAQWSLSSSLTSCDNNDAVSADIRLETEGEDASDECPTGLSPNTYHPRRALRMALQDWLIEFQRPVSAFGTIQQPQIPTPVPILPSVNTCMSLTSTTLATPGLPQPNINVLADAVQDTTFTPTMNPVMNSLVSENKVVVEASPEEADSASTVSQDASTNSGVEPMDCNPSPATSPPHTDDTVMMENGEGPKTDPSPEDSPPATLEQEEAPSTTNTTTTATTTVPNKAPLSLPLEEDTEELTVEDLQLLAELFYLPYEHGRYGITIMNEFNWLKINSHLVIDQQRCAESENKPEVEEWFERAAKFNDLAKQVKRMANRLNRVKNRSLLYDVYPYVWDMCGVVGLLNSYVDWLALGKVSPMVSNYVHGNYTWFSKGWREVFMSGDQEPWIFRGGLTAELQGLITWAAMKAKTSGISPGLASRAQRGDGGDGLSSTSPPAAPQRPGSLLRRGLAFPPILSVQGRRRCWGWPSPTRGPDEILHWCSPSPAPQRRGAMLPSGAPWHPHGGECRARALPGNPTSWCLHVSSSPLQRLIPVDASNDLFVYKAPEVPARHCYVIRPYVPADRPKLFSLILHTADDRRDGSTLYAAHPNLPGDLEVGSYLEALEDDSVKDVNVMVVEDEWGDLVAYGSIACDSVEQATRDAAYCAKIRECYPKVTREEGMMLTPCEEMLVQLSMEPQSPPKVLVASHPARITLSCLASVTDESVSKRLFTCLLATIRARGVFGGHCCVSVGEKCTLEQYSRHGFLEITTQSTTLYLGRSF</sequence>
<dbReference type="PANTHER" id="PTHR13170">
    <property type="entry name" value="O-GLCNACASE"/>
    <property type="match status" value="1"/>
</dbReference>
<evidence type="ECO:0000256" key="3">
    <source>
        <dbReference type="SAM" id="MobiDB-lite"/>
    </source>
</evidence>
<evidence type="ECO:0000256" key="2">
    <source>
        <dbReference type="ARBA" id="ARBA00023295"/>
    </source>
</evidence>
<evidence type="ECO:0000256" key="1">
    <source>
        <dbReference type="ARBA" id="ARBA00022801"/>
    </source>
</evidence>
<evidence type="ECO:0000313" key="5">
    <source>
        <dbReference type="EMBL" id="MPC21714.1"/>
    </source>
</evidence>
<gene>
    <name evidence="5" type="primary">Mgea5</name>
    <name evidence="5" type="ORF">E2C01_014708</name>
</gene>
<dbReference type="Gene3D" id="1.20.58.240">
    <property type="entry name" value="STAT, domain 1"/>
    <property type="match status" value="1"/>
</dbReference>
<dbReference type="PROSITE" id="PS52009">
    <property type="entry name" value="GH84"/>
    <property type="match status" value="1"/>
</dbReference>
<proteinExistence type="predicted"/>
<dbReference type="OrthoDB" id="9975416at2759"/>
<dbReference type="Gene3D" id="3.40.630.30">
    <property type="match status" value="1"/>
</dbReference>
<dbReference type="Gene3D" id="3.20.20.80">
    <property type="entry name" value="Glycosidases"/>
    <property type="match status" value="1"/>
</dbReference>
<dbReference type="InterPro" id="IPR017853">
    <property type="entry name" value="GH"/>
</dbReference>
<protein>
    <submittedName>
        <fullName evidence="5">Protein O-GlcNAcase</fullName>
    </submittedName>
</protein>
<evidence type="ECO:0000313" key="6">
    <source>
        <dbReference type="Proteomes" id="UP000324222"/>
    </source>
</evidence>
<dbReference type="AlphaFoldDB" id="A0A5B7DL15"/>
<keyword evidence="6" id="KW-1185">Reference proteome</keyword>
<dbReference type="InterPro" id="IPR011496">
    <property type="entry name" value="O-GlcNAcase_cat"/>
</dbReference>
<feature type="domain" description="GH84" evidence="4">
    <location>
        <begin position="1"/>
        <end position="172"/>
    </location>
</feature>
<dbReference type="Proteomes" id="UP000324222">
    <property type="component" value="Unassembled WGS sequence"/>
</dbReference>
<keyword evidence="2" id="KW-0326">Glycosidase</keyword>
<keyword evidence="1" id="KW-0378">Hydrolase</keyword>
<feature type="compositionally biased region" description="Polar residues" evidence="3">
    <location>
        <begin position="311"/>
        <end position="324"/>
    </location>
</feature>
<dbReference type="PANTHER" id="PTHR13170:SF16">
    <property type="entry name" value="PROTEIN O-GLCNACASE"/>
    <property type="match status" value="1"/>
</dbReference>
<dbReference type="GO" id="GO:0009100">
    <property type="term" value="P:glycoprotein metabolic process"/>
    <property type="evidence" value="ECO:0007669"/>
    <property type="project" value="TreeGrafter"/>
</dbReference>
<feature type="compositionally biased region" description="Low complexity" evidence="3">
    <location>
        <begin position="375"/>
        <end position="395"/>
    </location>
</feature>
<feature type="region of interest" description="Disordered" evidence="3">
    <location>
        <begin position="303"/>
        <end position="395"/>
    </location>
</feature>
<dbReference type="InterPro" id="IPR051822">
    <property type="entry name" value="Glycosyl_Hydrolase_84"/>
</dbReference>
<organism evidence="5 6">
    <name type="scientific">Portunus trituberculatus</name>
    <name type="common">Swimming crab</name>
    <name type="synonym">Neptunus trituberculatus</name>
    <dbReference type="NCBI Taxonomy" id="210409"/>
    <lineage>
        <taxon>Eukaryota</taxon>
        <taxon>Metazoa</taxon>
        <taxon>Ecdysozoa</taxon>
        <taxon>Arthropoda</taxon>
        <taxon>Crustacea</taxon>
        <taxon>Multicrustacea</taxon>
        <taxon>Malacostraca</taxon>
        <taxon>Eumalacostraca</taxon>
        <taxon>Eucarida</taxon>
        <taxon>Decapoda</taxon>
        <taxon>Pleocyemata</taxon>
        <taxon>Brachyura</taxon>
        <taxon>Eubrachyura</taxon>
        <taxon>Portunoidea</taxon>
        <taxon>Portunidae</taxon>
        <taxon>Portuninae</taxon>
        <taxon>Portunus</taxon>
    </lineage>
</organism>
<accession>A0A5B7DL15</accession>
<reference evidence="5 6" key="1">
    <citation type="submission" date="2019-05" db="EMBL/GenBank/DDBJ databases">
        <title>Another draft genome of Portunus trituberculatus and its Hox gene families provides insights of decapod evolution.</title>
        <authorList>
            <person name="Jeong J.-H."/>
            <person name="Song I."/>
            <person name="Kim S."/>
            <person name="Choi T."/>
            <person name="Kim D."/>
            <person name="Ryu S."/>
            <person name="Kim W."/>
        </authorList>
    </citation>
    <scope>NUCLEOTIDE SEQUENCE [LARGE SCALE GENOMIC DNA]</scope>
    <source>
        <tissue evidence="5">Muscle</tissue>
    </source>
</reference>
<dbReference type="SUPFAM" id="SSF51445">
    <property type="entry name" value="(Trans)glycosidases"/>
    <property type="match status" value="1"/>
</dbReference>
<dbReference type="Pfam" id="PF07555">
    <property type="entry name" value="NAGidase"/>
    <property type="match status" value="1"/>
</dbReference>
<feature type="region of interest" description="Disordered" evidence="3">
    <location>
        <begin position="577"/>
        <end position="607"/>
    </location>
</feature>
<comment type="caution">
    <text evidence="5">The sequence shown here is derived from an EMBL/GenBank/DDBJ whole genome shotgun (WGS) entry which is preliminary data.</text>
</comment>
<name>A0A5B7DL15_PORTR</name>